<evidence type="ECO:0000313" key="1">
    <source>
        <dbReference type="EMBL" id="KYZ74835.1"/>
    </source>
</evidence>
<dbReference type="Proteomes" id="UP000076268">
    <property type="component" value="Unassembled WGS sequence"/>
</dbReference>
<evidence type="ECO:0000313" key="2">
    <source>
        <dbReference type="Proteomes" id="UP000076268"/>
    </source>
</evidence>
<comment type="caution">
    <text evidence="1">The sequence shown here is derived from an EMBL/GenBank/DDBJ whole genome shotgun (WGS) entry which is preliminary data.</text>
</comment>
<protein>
    <submittedName>
        <fullName evidence="1">Uncharacterized protein</fullName>
    </submittedName>
</protein>
<keyword evidence="2" id="KW-1185">Reference proteome</keyword>
<reference evidence="1 2" key="1">
    <citation type="submission" date="2016-02" db="EMBL/GenBank/DDBJ databases">
        <title>Anaerosporomusa subterraneum gen. nov., sp. nov., a spore-forming obligate anaerobe isolated from saprolite.</title>
        <authorList>
            <person name="Choi J.K."/>
            <person name="Shah M."/>
            <person name="Yee N."/>
        </authorList>
    </citation>
    <scope>NUCLEOTIDE SEQUENCE [LARGE SCALE GENOMIC DNA]</scope>
    <source>
        <strain evidence="1 2">RU4</strain>
    </source>
</reference>
<organism evidence="1 2">
    <name type="scientific">Anaerosporomusa subterranea</name>
    <dbReference type="NCBI Taxonomy" id="1794912"/>
    <lineage>
        <taxon>Bacteria</taxon>
        <taxon>Bacillati</taxon>
        <taxon>Bacillota</taxon>
        <taxon>Negativicutes</taxon>
        <taxon>Acetonemataceae</taxon>
        <taxon>Anaerosporomusa</taxon>
    </lineage>
</organism>
<name>A0A154BLP5_ANASB</name>
<dbReference type="EMBL" id="LSGP01000028">
    <property type="protein sequence ID" value="KYZ74835.1"/>
    <property type="molecule type" value="Genomic_DNA"/>
</dbReference>
<proteinExistence type="predicted"/>
<accession>A0A154BLP5</accession>
<dbReference type="STRING" id="1794912.AXX12_16575"/>
<gene>
    <name evidence="1" type="ORF">AXX12_16575</name>
</gene>
<sequence>MCEVTLIQTGERPSLQFCFSVPKDVLYDHLSLFVFLFFDILNVKMVPHGIVTFGIVHTGCHFIQEFKRAMGI</sequence>
<dbReference type="AlphaFoldDB" id="A0A154BLP5"/>